<dbReference type="SUPFAM" id="SSF52518">
    <property type="entry name" value="Thiamin diphosphate-binding fold (THDP-binding)"/>
    <property type="match status" value="2"/>
</dbReference>
<dbReference type="NCBIfam" id="TIGR00232">
    <property type="entry name" value="tktlase_bact"/>
    <property type="match status" value="1"/>
</dbReference>
<gene>
    <name evidence="17" type="ORF">METZ01_LOCUS102802</name>
</gene>
<dbReference type="InterPro" id="IPR029061">
    <property type="entry name" value="THDP-binding"/>
</dbReference>
<dbReference type="PANTHER" id="PTHR43522:SF2">
    <property type="entry name" value="TRANSKETOLASE 1-RELATED"/>
    <property type="match status" value="1"/>
</dbReference>
<dbReference type="FunFam" id="3.40.50.970:FF:000045">
    <property type="entry name" value="Transketolase"/>
    <property type="match status" value="1"/>
</dbReference>
<evidence type="ECO:0000256" key="15">
    <source>
        <dbReference type="SAM" id="Phobius"/>
    </source>
</evidence>
<dbReference type="GO" id="GO:0004802">
    <property type="term" value="F:transketolase activity"/>
    <property type="evidence" value="ECO:0007669"/>
    <property type="project" value="UniProtKB-EC"/>
</dbReference>
<comment type="cofactor">
    <cofactor evidence="3">
        <name>Co(2+)</name>
        <dbReference type="ChEBI" id="CHEBI:48828"/>
    </cofactor>
</comment>
<comment type="similarity">
    <text evidence="6">Belongs to the transketolase family.</text>
</comment>
<dbReference type="SUPFAM" id="SSF52922">
    <property type="entry name" value="TK C-terminal domain-like"/>
    <property type="match status" value="1"/>
</dbReference>
<evidence type="ECO:0000256" key="5">
    <source>
        <dbReference type="ARBA" id="ARBA00001964"/>
    </source>
</evidence>
<evidence type="ECO:0000256" key="14">
    <source>
        <dbReference type="ARBA" id="ARBA00049473"/>
    </source>
</evidence>
<comment type="cofactor">
    <cofactor evidence="1">
        <name>Ca(2+)</name>
        <dbReference type="ChEBI" id="CHEBI:29108"/>
    </cofactor>
</comment>
<dbReference type="InterPro" id="IPR005474">
    <property type="entry name" value="Transketolase_N"/>
</dbReference>
<evidence type="ECO:0000259" key="16">
    <source>
        <dbReference type="SMART" id="SM00861"/>
    </source>
</evidence>
<keyword evidence="9" id="KW-0808">Transferase</keyword>
<keyword evidence="13" id="KW-0786">Thiamine pyrophosphate</keyword>
<dbReference type="CDD" id="cd07033">
    <property type="entry name" value="TPP_PYR_DXS_TK_like"/>
    <property type="match status" value="1"/>
</dbReference>
<evidence type="ECO:0000256" key="7">
    <source>
        <dbReference type="ARBA" id="ARBA00011738"/>
    </source>
</evidence>
<comment type="subunit">
    <text evidence="7">Homodimer.</text>
</comment>
<keyword evidence="15" id="KW-0812">Transmembrane</keyword>
<dbReference type="CDD" id="cd02012">
    <property type="entry name" value="TPP_TK"/>
    <property type="match status" value="1"/>
</dbReference>
<evidence type="ECO:0000256" key="10">
    <source>
        <dbReference type="ARBA" id="ARBA00022723"/>
    </source>
</evidence>
<evidence type="ECO:0000256" key="8">
    <source>
        <dbReference type="ARBA" id="ARBA00013152"/>
    </source>
</evidence>
<evidence type="ECO:0000256" key="12">
    <source>
        <dbReference type="ARBA" id="ARBA00022842"/>
    </source>
</evidence>
<dbReference type="EMBL" id="UINC01011304">
    <property type="protein sequence ID" value="SVA49948.1"/>
    <property type="molecule type" value="Genomic_DNA"/>
</dbReference>
<keyword evidence="11" id="KW-0106">Calcium</keyword>
<keyword evidence="15" id="KW-0472">Membrane</keyword>
<comment type="catalytic activity">
    <reaction evidence="14">
        <text>D-sedoheptulose 7-phosphate + D-glyceraldehyde 3-phosphate = aldehydo-D-ribose 5-phosphate + D-xylulose 5-phosphate</text>
        <dbReference type="Rhea" id="RHEA:10508"/>
        <dbReference type="ChEBI" id="CHEBI:57483"/>
        <dbReference type="ChEBI" id="CHEBI:57737"/>
        <dbReference type="ChEBI" id="CHEBI:58273"/>
        <dbReference type="ChEBI" id="CHEBI:59776"/>
        <dbReference type="EC" id="2.2.1.1"/>
    </reaction>
</comment>
<evidence type="ECO:0000313" key="17">
    <source>
        <dbReference type="EMBL" id="SVA49948.1"/>
    </source>
</evidence>
<dbReference type="InterPro" id="IPR033247">
    <property type="entry name" value="Transketolase_fam"/>
</dbReference>
<organism evidence="17">
    <name type="scientific">marine metagenome</name>
    <dbReference type="NCBI Taxonomy" id="408172"/>
    <lineage>
        <taxon>unclassified sequences</taxon>
        <taxon>metagenomes</taxon>
        <taxon>ecological metagenomes</taxon>
    </lineage>
</organism>
<dbReference type="InterPro" id="IPR009014">
    <property type="entry name" value="Transketo_C/PFOR_II"/>
</dbReference>
<dbReference type="Gene3D" id="3.40.50.920">
    <property type="match status" value="1"/>
</dbReference>
<comment type="cofactor">
    <cofactor evidence="5">
        <name>thiamine diphosphate</name>
        <dbReference type="ChEBI" id="CHEBI:58937"/>
    </cofactor>
</comment>
<dbReference type="Pfam" id="PF22613">
    <property type="entry name" value="Transketolase_C_1"/>
    <property type="match status" value="1"/>
</dbReference>
<proteinExistence type="inferred from homology"/>
<evidence type="ECO:0000256" key="3">
    <source>
        <dbReference type="ARBA" id="ARBA00001941"/>
    </source>
</evidence>
<dbReference type="InterPro" id="IPR005478">
    <property type="entry name" value="Transketolase_bac-like"/>
</dbReference>
<protein>
    <recommendedName>
        <fullName evidence="8">transketolase</fullName>
        <ecNumber evidence="8">2.2.1.1</ecNumber>
    </recommendedName>
</protein>
<sequence>MKSYHDIKNFSDWSKTEKDQYSIKVIKGLVMDATRKANSGHPGGPMSCADFAYILYHDYLNFDPRNHEWFNRDRFVLSGGHMSMLQYSLLLLIGWLGMGDIKSFRQLHSRTPGHPEVEIPGVECTTGPLGQGFAMGVGMAHAEAYLHNLFRSLAEEAGQLVDHYTYVLASDGDLQEPVTLGSASLAGHLGLSKLVVFYDANEAQISGHTNRSDSTNYGIVFEGFNWHVQEINGHDHDQIRTAIEKAQGDNRPSIIIGNTIMAKGTATMEKDHNTHGAPLPQEEIDASKEKLGLPSEPFYCPTEIIDHFRLRFSMLSETAKAWETKQNILSEIEEVSSLISLCINDEIPNTIYPSFVSGESLATRKAFGATLDQFSKTLPNLIGGSADLEPSNYTGNFAKSYSDFTADNHSGRNIPFGVREFPMAAMMNGMALHGGIIPFGGTFLVFADYERPALRLAAIQSVRVIHEFTHDSFFVGEDGPTHQPVEHAMALRTIPDFYVFRPGDAKETTVCFEKALQLKDAPSALLLTRQGVPVSEKSWDEIKAGVDKGGYIYQDCKKQPELVFIATGSELSLALDTAERMSDKHIRIVSLPCWELFMEQSLDYRNDVIPPRGCMKISMEAGVTIGWERFIGPAGLSIGLDHYGASAPNSDLAEEFGFTPEKVEMKIREHLEKLL</sequence>
<evidence type="ECO:0000256" key="2">
    <source>
        <dbReference type="ARBA" id="ARBA00001936"/>
    </source>
</evidence>
<dbReference type="EC" id="2.2.1.1" evidence="8"/>
<evidence type="ECO:0000256" key="11">
    <source>
        <dbReference type="ARBA" id="ARBA00022837"/>
    </source>
</evidence>
<evidence type="ECO:0000256" key="9">
    <source>
        <dbReference type="ARBA" id="ARBA00022679"/>
    </source>
</evidence>
<dbReference type="GO" id="GO:0005829">
    <property type="term" value="C:cytosol"/>
    <property type="evidence" value="ECO:0007669"/>
    <property type="project" value="TreeGrafter"/>
</dbReference>
<dbReference type="Gene3D" id="3.40.50.970">
    <property type="match status" value="2"/>
</dbReference>
<comment type="cofactor">
    <cofactor evidence="2">
        <name>Mn(2+)</name>
        <dbReference type="ChEBI" id="CHEBI:29035"/>
    </cofactor>
</comment>
<dbReference type="InterPro" id="IPR055152">
    <property type="entry name" value="Transketolase-like_C_2"/>
</dbReference>
<evidence type="ECO:0000256" key="4">
    <source>
        <dbReference type="ARBA" id="ARBA00001946"/>
    </source>
</evidence>
<keyword evidence="10" id="KW-0479">Metal-binding</keyword>
<accession>A0A381WD38</accession>
<evidence type="ECO:0000256" key="6">
    <source>
        <dbReference type="ARBA" id="ARBA00007131"/>
    </source>
</evidence>
<comment type="cofactor">
    <cofactor evidence="4">
        <name>Mg(2+)</name>
        <dbReference type="ChEBI" id="CHEBI:18420"/>
    </cofactor>
</comment>
<reference evidence="17" key="1">
    <citation type="submission" date="2018-05" db="EMBL/GenBank/DDBJ databases">
        <authorList>
            <person name="Lanie J.A."/>
            <person name="Ng W.-L."/>
            <person name="Kazmierczak K.M."/>
            <person name="Andrzejewski T.M."/>
            <person name="Davidsen T.M."/>
            <person name="Wayne K.J."/>
            <person name="Tettelin H."/>
            <person name="Glass J.I."/>
            <person name="Rusch D."/>
            <person name="Podicherti R."/>
            <person name="Tsui H.-C.T."/>
            <person name="Winkler M.E."/>
        </authorList>
    </citation>
    <scope>NUCLEOTIDE SEQUENCE</scope>
</reference>
<evidence type="ECO:0000256" key="1">
    <source>
        <dbReference type="ARBA" id="ARBA00001913"/>
    </source>
</evidence>
<name>A0A381WD38_9ZZZZ</name>
<dbReference type="Pfam" id="PF02779">
    <property type="entry name" value="Transket_pyr"/>
    <property type="match status" value="1"/>
</dbReference>
<dbReference type="GO" id="GO:0006098">
    <property type="term" value="P:pentose-phosphate shunt"/>
    <property type="evidence" value="ECO:0007669"/>
    <property type="project" value="TreeGrafter"/>
</dbReference>
<feature type="transmembrane region" description="Helical" evidence="15">
    <location>
        <begin position="75"/>
        <end position="98"/>
    </location>
</feature>
<dbReference type="SMART" id="SM00861">
    <property type="entry name" value="Transket_pyr"/>
    <property type="match status" value="1"/>
</dbReference>
<dbReference type="Pfam" id="PF00456">
    <property type="entry name" value="Transketolase_N"/>
    <property type="match status" value="1"/>
</dbReference>
<dbReference type="FunFam" id="3.40.50.920:FF:000003">
    <property type="entry name" value="Transketolase"/>
    <property type="match status" value="1"/>
</dbReference>
<dbReference type="InterPro" id="IPR005475">
    <property type="entry name" value="Transketolase-like_Pyr-bd"/>
</dbReference>
<feature type="domain" description="Transketolase-like pyrimidine-binding" evidence="16">
    <location>
        <begin position="361"/>
        <end position="534"/>
    </location>
</feature>
<evidence type="ECO:0000256" key="13">
    <source>
        <dbReference type="ARBA" id="ARBA00023052"/>
    </source>
</evidence>
<keyword evidence="15" id="KW-1133">Transmembrane helix</keyword>
<keyword evidence="12" id="KW-0460">Magnesium</keyword>
<dbReference type="AlphaFoldDB" id="A0A381WD38"/>
<dbReference type="PANTHER" id="PTHR43522">
    <property type="entry name" value="TRANSKETOLASE"/>
    <property type="match status" value="1"/>
</dbReference>
<dbReference type="GO" id="GO:0046872">
    <property type="term" value="F:metal ion binding"/>
    <property type="evidence" value="ECO:0007669"/>
    <property type="project" value="UniProtKB-KW"/>
</dbReference>